<evidence type="ECO:0000313" key="5">
    <source>
        <dbReference type="Proteomes" id="UP000748308"/>
    </source>
</evidence>
<comment type="caution">
    <text evidence="4">The sequence shown here is derived from an EMBL/GenBank/DDBJ whole genome shotgun (WGS) entry which is preliminary data.</text>
</comment>
<organism evidence="4 5">
    <name type="scientific">Eiseniibacteriota bacterium</name>
    <dbReference type="NCBI Taxonomy" id="2212470"/>
    <lineage>
        <taxon>Bacteria</taxon>
        <taxon>Candidatus Eiseniibacteriota</taxon>
    </lineage>
</organism>
<dbReference type="Pfam" id="PF10502">
    <property type="entry name" value="Peptidase_S26"/>
    <property type="match status" value="1"/>
</dbReference>
<feature type="domain" description="Peptidase S26" evidence="3">
    <location>
        <begin position="14"/>
        <end position="127"/>
    </location>
</feature>
<dbReference type="InterPro" id="IPR000223">
    <property type="entry name" value="Pept_S26A_signal_pept_1"/>
</dbReference>
<dbReference type="PRINTS" id="PR00727">
    <property type="entry name" value="LEADERPTASE"/>
</dbReference>
<dbReference type="SUPFAM" id="SSF51306">
    <property type="entry name" value="LexA/Signal peptidase"/>
    <property type="match status" value="1"/>
</dbReference>
<evidence type="ECO:0000256" key="1">
    <source>
        <dbReference type="ARBA" id="ARBA00009370"/>
    </source>
</evidence>
<reference evidence="4" key="1">
    <citation type="submission" date="2019-03" db="EMBL/GenBank/DDBJ databases">
        <title>Lake Tanganyika Metagenome-Assembled Genomes (MAGs).</title>
        <authorList>
            <person name="Tran P."/>
        </authorList>
    </citation>
    <scope>NUCLEOTIDE SEQUENCE</scope>
    <source>
        <strain evidence="4">M_DeepCast_400m_m2_100</strain>
    </source>
</reference>
<gene>
    <name evidence="4" type="primary">lepB</name>
    <name evidence="4" type="ORF">FJY75_12855</name>
</gene>
<dbReference type="EMBL" id="VGIY01000464">
    <property type="protein sequence ID" value="MBM3318733.1"/>
    <property type="molecule type" value="Genomic_DNA"/>
</dbReference>
<comment type="catalytic activity">
    <reaction evidence="2">
        <text>Cleavage of hydrophobic, N-terminal signal or leader sequences from secreted and periplasmic proteins.</text>
        <dbReference type="EC" id="3.4.21.89"/>
    </reaction>
</comment>
<evidence type="ECO:0000313" key="4">
    <source>
        <dbReference type="EMBL" id="MBM3318733.1"/>
    </source>
</evidence>
<dbReference type="GO" id="GO:0006465">
    <property type="term" value="P:signal peptide processing"/>
    <property type="evidence" value="ECO:0007669"/>
    <property type="project" value="InterPro"/>
</dbReference>
<sequence length="146" mass="16571">ARLPLIGRELPALRGVRPGDIVIFEPPAAVPGGRRSNDYIKRVVAVAGQTVEMRHRRLFVDGQPGHEPYAVHRDPASDPLRDSFPPLTVPPGHCFVLGDNRDASDDSRYWGPLPISLVHGRAFIRYFSWDPHRKRVRLERMPSRLR</sequence>
<dbReference type="EC" id="3.4.21.89" evidence="2"/>
<dbReference type="InterPro" id="IPR036286">
    <property type="entry name" value="LexA/Signal_pep-like_sf"/>
</dbReference>
<accession>A0A937XF36</accession>
<evidence type="ECO:0000259" key="3">
    <source>
        <dbReference type="Pfam" id="PF10502"/>
    </source>
</evidence>
<proteinExistence type="inferred from homology"/>
<feature type="non-terminal residue" evidence="4">
    <location>
        <position position="1"/>
    </location>
</feature>
<dbReference type="PANTHER" id="PTHR43390">
    <property type="entry name" value="SIGNAL PEPTIDASE I"/>
    <property type="match status" value="1"/>
</dbReference>
<dbReference type="GO" id="GO:0016020">
    <property type="term" value="C:membrane"/>
    <property type="evidence" value="ECO:0007669"/>
    <property type="project" value="UniProtKB-SubCell"/>
</dbReference>
<protein>
    <recommendedName>
        <fullName evidence="2">Signal peptidase I</fullName>
        <ecNumber evidence="2">3.4.21.89</ecNumber>
    </recommendedName>
</protein>
<dbReference type="NCBIfam" id="TIGR02227">
    <property type="entry name" value="sigpep_I_bact"/>
    <property type="match status" value="1"/>
</dbReference>
<dbReference type="GO" id="GO:0009003">
    <property type="term" value="F:signal peptidase activity"/>
    <property type="evidence" value="ECO:0007669"/>
    <property type="project" value="UniProtKB-EC"/>
</dbReference>
<dbReference type="GO" id="GO:0004252">
    <property type="term" value="F:serine-type endopeptidase activity"/>
    <property type="evidence" value="ECO:0007669"/>
    <property type="project" value="InterPro"/>
</dbReference>
<comment type="subcellular location">
    <subcellularLocation>
        <location evidence="2">Membrane</location>
        <topology evidence="2">Single-pass type II membrane protein</topology>
    </subcellularLocation>
</comment>
<comment type="similarity">
    <text evidence="1 2">Belongs to the peptidase S26 family.</text>
</comment>
<keyword evidence="2 4" id="KW-0378">Hydrolase</keyword>
<evidence type="ECO:0000256" key="2">
    <source>
        <dbReference type="RuleBase" id="RU362042"/>
    </source>
</evidence>
<dbReference type="CDD" id="cd06530">
    <property type="entry name" value="S26_SPase_I"/>
    <property type="match status" value="1"/>
</dbReference>
<dbReference type="InterPro" id="IPR019533">
    <property type="entry name" value="Peptidase_S26"/>
</dbReference>
<dbReference type="AlphaFoldDB" id="A0A937XF36"/>
<keyword evidence="2" id="KW-0645">Protease</keyword>
<name>A0A937XF36_UNCEI</name>
<dbReference type="Proteomes" id="UP000748308">
    <property type="component" value="Unassembled WGS sequence"/>
</dbReference>
<dbReference type="Gene3D" id="2.10.109.10">
    <property type="entry name" value="Umud Fragment, subunit A"/>
    <property type="match status" value="1"/>
</dbReference>
<dbReference type="PANTHER" id="PTHR43390:SF1">
    <property type="entry name" value="CHLOROPLAST PROCESSING PEPTIDASE"/>
    <property type="match status" value="1"/>
</dbReference>